<dbReference type="GO" id="GO:0016705">
    <property type="term" value="F:oxidoreductase activity, acting on paired donors, with incorporation or reduction of molecular oxygen"/>
    <property type="evidence" value="ECO:0007669"/>
    <property type="project" value="UniProtKB-ARBA"/>
</dbReference>
<evidence type="ECO:0000313" key="8">
    <source>
        <dbReference type="EMBL" id="GGM97926.1"/>
    </source>
</evidence>
<dbReference type="Pfam" id="PF00355">
    <property type="entry name" value="Rieske"/>
    <property type="match status" value="1"/>
</dbReference>
<feature type="domain" description="Rieske" evidence="7">
    <location>
        <begin position="48"/>
        <end position="159"/>
    </location>
</feature>
<keyword evidence="6" id="KW-0411">Iron-sulfur</keyword>
<dbReference type="RefSeq" id="WP_189262105.1">
    <property type="nucleotide sequence ID" value="NZ_BMML01000003.1"/>
</dbReference>
<reference evidence="8" key="2">
    <citation type="submission" date="2020-09" db="EMBL/GenBank/DDBJ databases">
        <authorList>
            <person name="Sun Q."/>
            <person name="Zhou Y."/>
        </authorList>
    </citation>
    <scope>NUCLEOTIDE SEQUENCE</scope>
    <source>
        <strain evidence="8">CGMCC 4.7110</strain>
    </source>
</reference>
<evidence type="ECO:0000256" key="4">
    <source>
        <dbReference type="ARBA" id="ARBA00023002"/>
    </source>
</evidence>
<dbReference type="AlphaFoldDB" id="A0A918CNS4"/>
<keyword evidence="5" id="KW-0408">Iron</keyword>
<dbReference type="InterPro" id="IPR017941">
    <property type="entry name" value="Rieske_2Fe-2S"/>
</dbReference>
<evidence type="ECO:0000256" key="1">
    <source>
        <dbReference type="ARBA" id="ARBA00001962"/>
    </source>
</evidence>
<name>A0A918CNS4_9ACTN</name>
<dbReference type="PANTHER" id="PTHR43756:SF5">
    <property type="entry name" value="CHOLINE MONOOXYGENASE, CHLOROPLASTIC"/>
    <property type="match status" value="1"/>
</dbReference>
<evidence type="ECO:0000256" key="5">
    <source>
        <dbReference type="ARBA" id="ARBA00023004"/>
    </source>
</evidence>
<evidence type="ECO:0000259" key="7">
    <source>
        <dbReference type="PROSITE" id="PS51296"/>
    </source>
</evidence>
<dbReference type="CDD" id="cd03469">
    <property type="entry name" value="Rieske_RO_Alpha_N"/>
    <property type="match status" value="1"/>
</dbReference>
<keyword evidence="3" id="KW-0479">Metal-binding</keyword>
<comment type="cofactor">
    <cofactor evidence="1">
        <name>Fe cation</name>
        <dbReference type="ChEBI" id="CHEBI:24875"/>
    </cofactor>
</comment>
<dbReference type="EMBL" id="BMML01000003">
    <property type="protein sequence ID" value="GGM97926.1"/>
    <property type="molecule type" value="Genomic_DNA"/>
</dbReference>
<evidence type="ECO:0000256" key="2">
    <source>
        <dbReference type="ARBA" id="ARBA00022714"/>
    </source>
</evidence>
<sequence length="450" mass="50611">MAEVTTEEAAATAVGPFAITDRAFIPRERYYDKEFFELENERLWPRVWQMACRLEEIPKVGDYVEYSVAMYSVLVVRTGADEVKAYQNACRHRATQLALGCGTFGGGQIVCPFHGWRWSIDGAPSGLYGKEGFDPHVMDPEELRLIECQVGTWAGCVFINMDQSAPPLQDALRPLPVHLDPLRVADMRVDWWKAIRLKANWKLAIEAFMEGWHLMATHPQVVQGAGEAFPADFLSVQHSYENGHASLAQGHDESGVGLGVDGRAEAEKALAFMRVVAEGLQAMVLQKDVAVIEALRNTDCRAEDFSSTMVEALYAWNTGAGIRLPDPEPETLANWGSQWFVFPNFMLHPMYGNAISYRVRPDSGDPEHCYFEFWSLTLYPEGEEPGKPTLDGVYPAESEAWPLIPRQDFSNIERQQRGLHTPGYKAQRLARKYEDGIANLHVHLDSYLAR</sequence>
<reference evidence="8" key="1">
    <citation type="journal article" date="2014" name="Int. J. Syst. Evol. Microbiol.">
        <title>Complete genome sequence of Corynebacterium casei LMG S-19264T (=DSM 44701T), isolated from a smear-ripened cheese.</title>
        <authorList>
            <consortium name="US DOE Joint Genome Institute (JGI-PGF)"/>
            <person name="Walter F."/>
            <person name="Albersmeier A."/>
            <person name="Kalinowski J."/>
            <person name="Ruckert C."/>
        </authorList>
    </citation>
    <scope>NUCLEOTIDE SEQUENCE</scope>
    <source>
        <strain evidence="8">CGMCC 4.7110</strain>
    </source>
</reference>
<dbReference type="SUPFAM" id="SSF55961">
    <property type="entry name" value="Bet v1-like"/>
    <property type="match status" value="1"/>
</dbReference>
<dbReference type="GO" id="GO:0004497">
    <property type="term" value="F:monooxygenase activity"/>
    <property type="evidence" value="ECO:0007669"/>
    <property type="project" value="UniProtKB-ARBA"/>
</dbReference>
<dbReference type="PANTHER" id="PTHR43756">
    <property type="entry name" value="CHOLINE MONOOXYGENASE, CHLOROPLASTIC"/>
    <property type="match status" value="1"/>
</dbReference>
<keyword evidence="9" id="KW-1185">Reference proteome</keyword>
<dbReference type="Pfam" id="PF00848">
    <property type="entry name" value="Ring_hydroxyl_A"/>
    <property type="match status" value="1"/>
</dbReference>
<dbReference type="GO" id="GO:0005506">
    <property type="term" value="F:iron ion binding"/>
    <property type="evidence" value="ECO:0007669"/>
    <property type="project" value="InterPro"/>
</dbReference>
<protein>
    <submittedName>
        <fullName evidence="8">(2Fe-2S)-binding protein</fullName>
    </submittedName>
</protein>
<accession>A0A918CNS4</accession>
<evidence type="ECO:0000256" key="6">
    <source>
        <dbReference type="ARBA" id="ARBA00023014"/>
    </source>
</evidence>
<dbReference type="InterPro" id="IPR001663">
    <property type="entry name" value="Rng_hydr_dOase-A"/>
</dbReference>
<evidence type="ECO:0000313" key="9">
    <source>
        <dbReference type="Proteomes" id="UP000653411"/>
    </source>
</evidence>
<dbReference type="Proteomes" id="UP000653411">
    <property type="component" value="Unassembled WGS sequence"/>
</dbReference>
<dbReference type="Gene3D" id="3.90.380.10">
    <property type="entry name" value="Naphthalene 1,2-dioxygenase Alpha Subunit, Chain A, domain 1"/>
    <property type="match status" value="1"/>
</dbReference>
<dbReference type="InterPro" id="IPR015879">
    <property type="entry name" value="Ring_hydroxy_dOase_asu_C_dom"/>
</dbReference>
<dbReference type="PRINTS" id="PR00090">
    <property type="entry name" value="RNGDIOXGNASE"/>
</dbReference>
<dbReference type="Gene3D" id="2.102.10.10">
    <property type="entry name" value="Rieske [2Fe-2S] iron-sulphur domain"/>
    <property type="match status" value="1"/>
</dbReference>
<evidence type="ECO:0000256" key="3">
    <source>
        <dbReference type="ARBA" id="ARBA00022723"/>
    </source>
</evidence>
<gene>
    <name evidence="8" type="ORF">GCM10011578_018560</name>
</gene>
<proteinExistence type="predicted"/>
<comment type="caution">
    <text evidence="8">The sequence shown here is derived from an EMBL/GenBank/DDBJ whole genome shotgun (WGS) entry which is preliminary data.</text>
</comment>
<dbReference type="GO" id="GO:0051537">
    <property type="term" value="F:2 iron, 2 sulfur cluster binding"/>
    <property type="evidence" value="ECO:0007669"/>
    <property type="project" value="UniProtKB-KW"/>
</dbReference>
<keyword evidence="2" id="KW-0001">2Fe-2S</keyword>
<dbReference type="InterPro" id="IPR036922">
    <property type="entry name" value="Rieske_2Fe-2S_sf"/>
</dbReference>
<keyword evidence="4" id="KW-0560">Oxidoreductase</keyword>
<dbReference type="PROSITE" id="PS51296">
    <property type="entry name" value="RIESKE"/>
    <property type="match status" value="1"/>
</dbReference>
<dbReference type="SUPFAM" id="SSF50022">
    <property type="entry name" value="ISP domain"/>
    <property type="match status" value="1"/>
</dbReference>
<organism evidence="8 9">
    <name type="scientific">Streptomyces fuscichromogenes</name>
    <dbReference type="NCBI Taxonomy" id="1324013"/>
    <lineage>
        <taxon>Bacteria</taxon>
        <taxon>Bacillati</taxon>
        <taxon>Actinomycetota</taxon>
        <taxon>Actinomycetes</taxon>
        <taxon>Kitasatosporales</taxon>
        <taxon>Streptomycetaceae</taxon>
        <taxon>Streptomyces</taxon>
    </lineage>
</organism>